<accession>A0ABN8SDS2</accession>
<gene>
    <name evidence="1" type="ORF">PEVE_00019805</name>
</gene>
<organism evidence="1 2">
    <name type="scientific">Porites evermanni</name>
    <dbReference type="NCBI Taxonomy" id="104178"/>
    <lineage>
        <taxon>Eukaryota</taxon>
        <taxon>Metazoa</taxon>
        <taxon>Cnidaria</taxon>
        <taxon>Anthozoa</taxon>
        <taxon>Hexacorallia</taxon>
        <taxon>Scleractinia</taxon>
        <taxon>Fungiina</taxon>
        <taxon>Poritidae</taxon>
        <taxon>Porites</taxon>
    </lineage>
</organism>
<reference evidence="1 2" key="1">
    <citation type="submission" date="2022-05" db="EMBL/GenBank/DDBJ databases">
        <authorList>
            <consortium name="Genoscope - CEA"/>
            <person name="William W."/>
        </authorList>
    </citation>
    <scope>NUCLEOTIDE SEQUENCE [LARGE SCALE GENOMIC DNA]</scope>
</reference>
<evidence type="ECO:0000313" key="1">
    <source>
        <dbReference type="EMBL" id="CAH3189857.1"/>
    </source>
</evidence>
<dbReference type="EMBL" id="CALNXI010002669">
    <property type="protein sequence ID" value="CAH3189857.1"/>
    <property type="molecule type" value="Genomic_DNA"/>
</dbReference>
<dbReference type="Proteomes" id="UP001159427">
    <property type="component" value="Unassembled WGS sequence"/>
</dbReference>
<proteinExistence type="predicted"/>
<keyword evidence="2" id="KW-1185">Reference proteome</keyword>
<feature type="non-terminal residue" evidence="1">
    <location>
        <position position="129"/>
    </location>
</feature>
<evidence type="ECO:0008006" key="3">
    <source>
        <dbReference type="Google" id="ProtNLM"/>
    </source>
</evidence>
<name>A0ABN8SDS2_9CNID</name>
<sequence>MACWRNFDDLDDQVHYWNTNITDENLPLKKMRDKSDSNWDKLRKCHNEAKRQRQRAIKSCWRDKSNHLKENPADFYRTFMPFLSSKASKKSSQLNLKVGEEIARNQDEVAETLAGYFVTIADDIVRENV</sequence>
<protein>
    <recommendedName>
        <fullName evidence="3">MADF domain-containing protein</fullName>
    </recommendedName>
</protein>
<comment type="caution">
    <text evidence="1">The sequence shown here is derived from an EMBL/GenBank/DDBJ whole genome shotgun (WGS) entry which is preliminary data.</text>
</comment>
<evidence type="ECO:0000313" key="2">
    <source>
        <dbReference type="Proteomes" id="UP001159427"/>
    </source>
</evidence>